<evidence type="ECO:0000313" key="1">
    <source>
        <dbReference type="EMBL" id="KAJ1671691.1"/>
    </source>
</evidence>
<comment type="caution">
    <text evidence="1">The sequence shown here is derived from an EMBL/GenBank/DDBJ whole genome shotgun (WGS) entry which is preliminary data.</text>
</comment>
<name>A0ACC1H8B6_9FUNG</name>
<dbReference type="Proteomes" id="UP001145114">
    <property type="component" value="Unassembled WGS sequence"/>
</dbReference>
<gene>
    <name evidence="1" type="ORF">EV182_007493</name>
</gene>
<feature type="non-terminal residue" evidence="1">
    <location>
        <position position="253"/>
    </location>
</feature>
<evidence type="ECO:0000313" key="2">
    <source>
        <dbReference type="Proteomes" id="UP001145114"/>
    </source>
</evidence>
<organism evidence="1 2">
    <name type="scientific">Spiromyces aspiralis</name>
    <dbReference type="NCBI Taxonomy" id="68401"/>
    <lineage>
        <taxon>Eukaryota</taxon>
        <taxon>Fungi</taxon>
        <taxon>Fungi incertae sedis</taxon>
        <taxon>Zoopagomycota</taxon>
        <taxon>Kickxellomycotina</taxon>
        <taxon>Kickxellomycetes</taxon>
        <taxon>Kickxellales</taxon>
        <taxon>Kickxellaceae</taxon>
        <taxon>Spiromyces</taxon>
    </lineage>
</organism>
<accession>A0ACC1H8B6</accession>
<dbReference type="EMBL" id="JAMZIH010008630">
    <property type="protein sequence ID" value="KAJ1671691.1"/>
    <property type="molecule type" value="Genomic_DNA"/>
</dbReference>
<keyword evidence="2" id="KW-1185">Reference proteome</keyword>
<proteinExistence type="predicted"/>
<sequence>IQQQQQEVQSTVAPFQSFSIRYEDEQMAIDEDNSLDAISTLNYTKVSSSAALQTTATSFPMIPAPTVPTMPFANISPSLQRNTITSNYSDDGNSGSKISSGFASPQIQFGLNKQEGSATQKQQQQLQANPGADPQVTVASFDMCNTLRGSWTHQNHVVASRSTKYARYHPYLNSLCKALHRDSQQITPKTGNTPFIPNLAKVMPMMAGASGILGIAAQKSTPDSAPVINNTGLSDSDFITAIANIAPTTVAAG</sequence>
<protein>
    <submittedName>
        <fullName evidence="1">Uncharacterized protein</fullName>
    </submittedName>
</protein>
<reference evidence="1" key="1">
    <citation type="submission" date="2022-06" db="EMBL/GenBank/DDBJ databases">
        <title>Phylogenomic reconstructions and comparative analyses of Kickxellomycotina fungi.</title>
        <authorList>
            <person name="Reynolds N.K."/>
            <person name="Stajich J.E."/>
            <person name="Barry K."/>
            <person name="Grigoriev I.V."/>
            <person name="Crous P."/>
            <person name="Smith M.E."/>
        </authorList>
    </citation>
    <scope>NUCLEOTIDE SEQUENCE</scope>
    <source>
        <strain evidence="1">RSA 2271</strain>
    </source>
</reference>
<feature type="non-terminal residue" evidence="1">
    <location>
        <position position="1"/>
    </location>
</feature>